<reference evidence="2 3" key="1">
    <citation type="submission" date="2019-04" db="EMBL/GenBank/DDBJ databases">
        <authorList>
            <consortium name="DOE Joint Genome Institute"/>
            <person name="Mondo S."/>
            <person name="Kjaerbolling I."/>
            <person name="Vesth T."/>
            <person name="Frisvad J.C."/>
            <person name="Nybo J.L."/>
            <person name="Theobald S."/>
            <person name="Kildgaard S."/>
            <person name="Isbrandt T."/>
            <person name="Kuo A."/>
            <person name="Sato A."/>
            <person name="Lyhne E.K."/>
            <person name="Kogle M.E."/>
            <person name="Wiebenga A."/>
            <person name="Kun R.S."/>
            <person name="Lubbers R.J."/>
            <person name="Makela M.R."/>
            <person name="Barry K."/>
            <person name="Chovatia M."/>
            <person name="Clum A."/>
            <person name="Daum C."/>
            <person name="Haridas S."/>
            <person name="He G."/>
            <person name="LaButti K."/>
            <person name="Lipzen A."/>
            <person name="Riley R."/>
            <person name="Salamov A."/>
            <person name="Simmons B.A."/>
            <person name="Magnuson J.K."/>
            <person name="Henrissat B."/>
            <person name="Mortensen U.H."/>
            <person name="Larsen T.O."/>
            <person name="Devries R.P."/>
            <person name="Grigoriev I.V."/>
            <person name="Machida M."/>
            <person name="Baker S.E."/>
            <person name="Andersen M.R."/>
            <person name="Cantor M.N."/>
            <person name="Hua S.X."/>
        </authorList>
    </citation>
    <scope>NUCLEOTIDE SEQUENCE [LARGE SCALE GENOMIC DNA]</scope>
    <source>
        <strain evidence="2 3">CBS 119388</strain>
    </source>
</reference>
<dbReference type="Proteomes" id="UP000325579">
    <property type="component" value="Unassembled WGS sequence"/>
</dbReference>
<keyword evidence="1" id="KW-0472">Membrane</keyword>
<dbReference type="RefSeq" id="XP_031936005.1">
    <property type="nucleotide sequence ID" value="XM_032083467.1"/>
</dbReference>
<keyword evidence="1" id="KW-1133">Transmembrane helix</keyword>
<gene>
    <name evidence="2" type="ORF">BDV37DRAFT_262787</name>
</gene>
<dbReference type="AlphaFoldDB" id="A0A5N7CWX3"/>
<evidence type="ECO:0000313" key="2">
    <source>
        <dbReference type="EMBL" id="KAE8398686.1"/>
    </source>
</evidence>
<organism evidence="2 3">
    <name type="scientific">Aspergillus pseudonomiae</name>
    <dbReference type="NCBI Taxonomy" id="1506151"/>
    <lineage>
        <taxon>Eukaryota</taxon>
        <taxon>Fungi</taxon>
        <taxon>Dikarya</taxon>
        <taxon>Ascomycota</taxon>
        <taxon>Pezizomycotina</taxon>
        <taxon>Eurotiomycetes</taxon>
        <taxon>Eurotiomycetidae</taxon>
        <taxon>Eurotiales</taxon>
        <taxon>Aspergillaceae</taxon>
        <taxon>Aspergillus</taxon>
        <taxon>Aspergillus subgen. Circumdati</taxon>
    </lineage>
</organism>
<sequence length="91" mass="10302">MSLGAKAPPCTSMSGLKLPVLPYEKQEEKVWFHPYELMMVMVFIVRFLLFLPHFHCCLLHSGCIILHSSISLRENLPEVELGYSVPVISDG</sequence>
<proteinExistence type="predicted"/>
<evidence type="ECO:0000256" key="1">
    <source>
        <dbReference type="SAM" id="Phobius"/>
    </source>
</evidence>
<dbReference type="GeneID" id="43668158"/>
<evidence type="ECO:0000313" key="3">
    <source>
        <dbReference type="Proteomes" id="UP000325579"/>
    </source>
</evidence>
<protein>
    <submittedName>
        <fullName evidence="2">Uncharacterized protein</fullName>
    </submittedName>
</protein>
<dbReference type="EMBL" id="ML736851">
    <property type="protein sequence ID" value="KAE8398686.1"/>
    <property type="molecule type" value="Genomic_DNA"/>
</dbReference>
<keyword evidence="1" id="KW-0812">Transmembrane</keyword>
<keyword evidence="3" id="KW-1185">Reference proteome</keyword>
<feature type="transmembrane region" description="Helical" evidence="1">
    <location>
        <begin position="31"/>
        <end position="51"/>
    </location>
</feature>
<name>A0A5N7CWX3_9EURO</name>
<accession>A0A5N7CWX3</accession>